<evidence type="ECO:0000256" key="1">
    <source>
        <dbReference type="SAM" id="Phobius"/>
    </source>
</evidence>
<feature type="transmembrane region" description="Helical" evidence="1">
    <location>
        <begin position="442"/>
        <end position="470"/>
    </location>
</feature>
<gene>
    <name evidence="2" type="primary">ORF7</name>
</gene>
<evidence type="ECO:0000313" key="2">
    <source>
        <dbReference type="EMBL" id="QFU19747.1"/>
    </source>
</evidence>
<keyword evidence="1" id="KW-0472">Membrane</keyword>
<keyword evidence="1 2" id="KW-0812">Transmembrane</keyword>
<sequence>MSTTWCNNILNVQVHQTGTKAKIQCLLILFLFLFINAQRVNDSLQVDVDHLTNACIRIPVIVTDRVNLVHELTIKLAGPKCKDNGLGVYQLDTYRYLNNTFEFLSSTQLPDGVNYGPRSCSMSVNSSYVFVICFHQPRKGDELIDFNKGNLTSCKATIFVYDVITWQLRKFDFPLKPGYCATSASQDSFVDCRHGKFLATSSYSSNRQNGRRGTYVYIFDQHMNMLTSNEVSTFYGEANIQSYGDCQFKVYIRSSGDNKSPYLQEVLMFYDGSSLVCVSNKSSTWHTPFNNGWVYTHPNVLKTYEAFGAANFPAFAPFDYGRYAGESVKFNNSYVGITTNYSNTNGRFVPLFVNKFNEKIKSEPIFGLSHIAYACGVYIKDTVLLLIETDACQNTGIYPCVKRVGIDLLNRPIKWVGKNQNQIDSIVGTVTASRQRVAPEPIFSTLAIVIINLCIVTLGLCVWVTTKLLLRTKKRPHRWLNRVKVLFKGRR</sequence>
<name>A0A5P9K6H0_9NIDO</name>
<dbReference type="EMBL" id="MN161565">
    <property type="protein sequence ID" value="QFU19747.1"/>
    <property type="molecule type" value="Genomic_RNA"/>
</dbReference>
<accession>A0A5P9K6H0</accession>
<reference evidence="2" key="1">
    <citation type="journal article" date="2019" name="Front Vet Sci">
        <title>Longitudinal and Cross-Sectional Sampling of Serpentovirus (Nidovirus) Infection in Captive Snakes Reveals High Prevalence, Persistent Infection, and Increased Mortality in Pythons and Divergent Serpentovirus Infection in Boas and Colubrids.</title>
        <authorList>
            <person name="Hoon-Hanks L.L."/>
            <person name="Ossiboff R.J."/>
            <person name="Bartolini P."/>
            <person name="Fogelson S.B."/>
            <person name="Perry S.M."/>
            <person name="Stohr A.C."/>
            <person name="Cross S.T."/>
            <person name="Wellehan J.F.X."/>
            <person name="Jacobson E.R."/>
            <person name="Dubovi E.J."/>
            <person name="Stenglein M.D."/>
        </authorList>
    </citation>
    <scope>NUCLEOTIDE SEQUENCE</scope>
    <source>
        <strain evidence="2">H0-2</strain>
    </source>
</reference>
<protein>
    <submittedName>
        <fullName evidence="2">Putative transmembrane protein</fullName>
    </submittedName>
</protein>
<organism evidence="2">
    <name type="scientific">Serpentovirinae sp</name>
    <dbReference type="NCBI Taxonomy" id="2661817"/>
    <lineage>
        <taxon>Viruses</taxon>
        <taxon>Riboviria</taxon>
        <taxon>Orthornavirae</taxon>
        <taxon>Pisuviricota</taxon>
        <taxon>Pisoniviricetes</taxon>
        <taxon>Nidovirales</taxon>
        <taxon>Tornidovirineae</taxon>
        <taxon>Tobaniviridae</taxon>
        <taxon>Serpentovirinae</taxon>
    </lineage>
</organism>
<reference evidence="2" key="2">
    <citation type="submission" date="2019-07" db="EMBL/GenBank/DDBJ databases">
        <authorList>
            <person name="Hoon-Hanks L."/>
            <person name="Stenglein M.D."/>
        </authorList>
    </citation>
    <scope>NUCLEOTIDE SEQUENCE</scope>
    <source>
        <strain evidence="2">H0-2</strain>
    </source>
</reference>
<keyword evidence="1" id="KW-1133">Transmembrane helix</keyword>
<proteinExistence type="predicted"/>